<dbReference type="InterPro" id="IPR051157">
    <property type="entry name" value="PDH/Transketolase"/>
</dbReference>
<comment type="cofactor">
    <cofactor evidence="1">
        <name>thiamine diphosphate</name>
        <dbReference type="ChEBI" id="CHEBI:58937"/>
    </cofactor>
</comment>
<evidence type="ECO:0000313" key="6">
    <source>
        <dbReference type="Proteomes" id="UP000019364"/>
    </source>
</evidence>
<dbReference type="Gene3D" id="3.40.50.970">
    <property type="match status" value="1"/>
</dbReference>
<evidence type="ECO:0000256" key="2">
    <source>
        <dbReference type="ARBA" id="ARBA00007131"/>
    </source>
</evidence>
<dbReference type="SUPFAM" id="SSF52518">
    <property type="entry name" value="Thiamin diphosphate-binding fold (THDP-binding)"/>
    <property type="match status" value="1"/>
</dbReference>
<dbReference type="PANTHER" id="PTHR43825">
    <property type="entry name" value="PYRUVATE DEHYDROGENASE E1 COMPONENT"/>
    <property type="match status" value="1"/>
</dbReference>
<dbReference type="AlphaFoldDB" id="W7YL39"/>
<dbReference type="Pfam" id="PF02779">
    <property type="entry name" value="Transket_pyr"/>
    <property type="match status" value="1"/>
</dbReference>
<dbReference type="eggNOG" id="COG3958">
    <property type="taxonomic scope" value="Bacteria"/>
</dbReference>
<dbReference type="InterPro" id="IPR005475">
    <property type="entry name" value="Transketolase-like_Pyr-bd"/>
</dbReference>
<accession>W7YL39</accession>
<dbReference type="InterPro" id="IPR029061">
    <property type="entry name" value="THDP-binding"/>
</dbReference>
<evidence type="ECO:0000256" key="1">
    <source>
        <dbReference type="ARBA" id="ARBA00001964"/>
    </source>
</evidence>
<evidence type="ECO:0000259" key="4">
    <source>
        <dbReference type="SMART" id="SM00861"/>
    </source>
</evidence>
<name>W7YL39_9BACL</name>
<reference evidence="5 6" key="1">
    <citation type="journal article" date="2014" name="Genome Announc.">
        <title>Draft Genome Sequence of Paenibacillus pini JCM 16418T, Isolated from the Rhizosphere of Pine Tree.</title>
        <authorList>
            <person name="Yuki M."/>
            <person name="Oshima K."/>
            <person name="Suda W."/>
            <person name="Oshida Y."/>
            <person name="Kitamura K."/>
            <person name="Iida Y."/>
            <person name="Hattori M."/>
            <person name="Ohkuma M."/>
        </authorList>
    </citation>
    <scope>NUCLEOTIDE SEQUENCE [LARGE SCALE GENOMIC DNA]</scope>
    <source>
        <strain evidence="5 6">JCM 16418</strain>
    </source>
</reference>
<dbReference type="RefSeq" id="WP_036650474.1">
    <property type="nucleotide sequence ID" value="NZ_BAVZ01000010.1"/>
</dbReference>
<dbReference type="Gene3D" id="3.40.50.920">
    <property type="match status" value="1"/>
</dbReference>
<dbReference type="SMART" id="SM00861">
    <property type="entry name" value="Transket_pyr"/>
    <property type="match status" value="1"/>
</dbReference>
<sequence length="319" mass="35454">MLVKYADSFTEYMKTVIKIATDNEKTVVIDCDLGKSFKTSLFRSKFPERSFNFGVAEQNAFSAAAGLASQGFNPIVQTFSVFASTRALDQFRNSICYTNQNVLVVGAKSSISDPSAGATHQSIDDVGILSSIPNLQIYSPASIVDLIELTEMLAHVSGPKYMRIENTIVDEISIDPTFKSESLDFYANRNQYKVLIISTGSFVETSINVMGILENNYGIPTAVINLKRLKPLDINVLERFISHELNLIVVEPLNTTNGLGAQISKMLFESSIYHYITNFTNIGFHDIFTQSGDMSSLLELYQLDERAILRTILKSLGEY</sequence>
<dbReference type="SUPFAM" id="SSF52922">
    <property type="entry name" value="TK C-terminal domain-like"/>
    <property type="match status" value="1"/>
</dbReference>
<dbReference type="FunFam" id="3.40.50.970:FF:000129">
    <property type="entry name" value="Transketolase"/>
    <property type="match status" value="1"/>
</dbReference>
<protein>
    <submittedName>
        <fullName evidence="5">Transketolase</fullName>
    </submittedName>
</protein>
<dbReference type="Pfam" id="PF02780">
    <property type="entry name" value="Transketolase_C"/>
    <property type="match status" value="1"/>
</dbReference>
<evidence type="ECO:0000313" key="5">
    <source>
        <dbReference type="EMBL" id="GAF09237.1"/>
    </source>
</evidence>
<dbReference type="OrthoDB" id="9803371at2"/>
<evidence type="ECO:0000256" key="3">
    <source>
        <dbReference type="ARBA" id="ARBA00023052"/>
    </source>
</evidence>
<comment type="caution">
    <text evidence="5">The sequence shown here is derived from an EMBL/GenBank/DDBJ whole genome shotgun (WGS) entry which is preliminary data.</text>
</comment>
<dbReference type="STRING" id="1236976.JCM16418_3358"/>
<feature type="domain" description="Transketolase-like pyrimidine-binding" evidence="4">
    <location>
        <begin position="6"/>
        <end position="171"/>
    </location>
</feature>
<comment type="similarity">
    <text evidence="2">Belongs to the transketolase family.</text>
</comment>
<dbReference type="InterPro" id="IPR033248">
    <property type="entry name" value="Transketolase_C"/>
</dbReference>
<dbReference type="EMBL" id="BAVZ01000010">
    <property type="protein sequence ID" value="GAF09237.1"/>
    <property type="molecule type" value="Genomic_DNA"/>
</dbReference>
<keyword evidence="3" id="KW-0786">Thiamine pyrophosphate</keyword>
<dbReference type="CDD" id="cd07033">
    <property type="entry name" value="TPP_PYR_DXS_TK_like"/>
    <property type="match status" value="1"/>
</dbReference>
<keyword evidence="6" id="KW-1185">Reference proteome</keyword>
<dbReference type="InterPro" id="IPR009014">
    <property type="entry name" value="Transketo_C/PFOR_II"/>
</dbReference>
<dbReference type="Proteomes" id="UP000019364">
    <property type="component" value="Unassembled WGS sequence"/>
</dbReference>
<organism evidence="5 6">
    <name type="scientific">Paenibacillus pini JCM 16418</name>
    <dbReference type="NCBI Taxonomy" id="1236976"/>
    <lineage>
        <taxon>Bacteria</taxon>
        <taxon>Bacillati</taxon>
        <taxon>Bacillota</taxon>
        <taxon>Bacilli</taxon>
        <taxon>Bacillales</taxon>
        <taxon>Paenibacillaceae</taxon>
        <taxon>Paenibacillus</taxon>
    </lineage>
</organism>
<proteinExistence type="inferred from homology"/>
<dbReference type="PANTHER" id="PTHR43825:SF1">
    <property type="entry name" value="TRANSKETOLASE-LIKE PYRIMIDINE-BINDING DOMAIN-CONTAINING PROTEIN"/>
    <property type="match status" value="1"/>
</dbReference>
<gene>
    <name evidence="5" type="ORF">JCM16418_3358</name>
</gene>